<dbReference type="InterPro" id="IPR029753">
    <property type="entry name" value="D-isomer_DH_CS"/>
</dbReference>
<dbReference type="EMBL" id="CP084166">
    <property type="protein sequence ID" value="UJG40997.1"/>
    <property type="molecule type" value="Genomic_DNA"/>
</dbReference>
<dbReference type="GO" id="GO:0030267">
    <property type="term" value="F:glyoxylate reductase (NADPH) activity"/>
    <property type="evidence" value="ECO:0007669"/>
    <property type="project" value="TreeGrafter"/>
</dbReference>
<keyword evidence="2 3" id="KW-0560">Oxidoreductase</keyword>
<evidence type="ECO:0000313" key="6">
    <source>
        <dbReference type="EMBL" id="UJG40997.1"/>
    </source>
</evidence>
<organism evidence="6">
    <name type="scientific">Candidatus Heimdallarchaeum aukensis</name>
    <dbReference type="NCBI Taxonomy" id="2876573"/>
    <lineage>
        <taxon>Archaea</taxon>
        <taxon>Promethearchaeati</taxon>
        <taxon>Candidatus Heimdallarchaeota</taxon>
        <taxon>Candidatus Heimdallarchaeia (ex Rinke et al. 2021) (nom. nud.)</taxon>
        <taxon>Candidatus Heimdallarchaeales</taxon>
        <taxon>Candidatus Heimdallarchaeaceae</taxon>
        <taxon>Candidatus Heimdallarchaeum</taxon>
    </lineage>
</organism>
<dbReference type="InterPro" id="IPR036291">
    <property type="entry name" value="NAD(P)-bd_dom_sf"/>
</dbReference>
<dbReference type="SUPFAM" id="SSF51735">
    <property type="entry name" value="NAD(P)-binding Rossmann-fold domains"/>
    <property type="match status" value="1"/>
</dbReference>
<dbReference type="InterPro" id="IPR006139">
    <property type="entry name" value="D-isomer_2_OHA_DH_cat_dom"/>
</dbReference>
<name>A0A9Y1BLK1_9ARCH</name>
<evidence type="ECO:0000256" key="1">
    <source>
        <dbReference type="ARBA" id="ARBA00005854"/>
    </source>
</evidence>
<evidence type="ECO:0000256" key="3">
    <source>
        <dbReference type="RuleBase" id="RU003719"/>
    </source>
</evidence>
<dbReference type="InterPro" id="IPR006140">
    <property type="entry name" value="D-isomer_DH_NAD-bd"/>
</dbReference>
<dbReference type="GO" id="GO:0051287">
    <property type="term" value="F:NAD binding"/>
    <property type="evidence" value="ECO:0007669"/>
    <property type="project" value="InterPro"/>
</dbReference>
<accession>A0A9Y1BLK1</accession>
<dbReference type="PANTHER" id="PTHR10996:SF257">
    <property type="entry name" value="GLYOXYLATE REDUCTASE 1"/>
    <property type="match status" value="1"/>
</dbReference>
<reference evidence="6" key="1">
    <citation type="journal article" date="2022" name="Nat. Microbiol.">
        <title>Unique mobile elements and scalable gene flow at the prokaryote-eukaryote boundary revealed by circularized Asgard archaea genomes.</title>
        <authorList>
            <person name="Wu F."/>
            <person name="Speth D.R."/>
            <person name="Philosof A."/>
            <person name="Cremiere A."/>
            <person name="Narayanan A."/>
            <person name="Barco R.A."/>
            <person name="Connon S.A."/>
            <person name="Amend J.P."/>
            <person name="Antoshechkin I.A."/>
            <person name="Orphan V.J."/>
        </authorList>
    </citation>
    <scope>NUCLEOTIDE SEQUENCE</scope>
    <source>
        <strain evidence="6">PM71</strain>
    </source>
</reference>
<feature type="domain" description="D-isomer specific 2-hydroxyacid dehydrogenase NAD-binding" evidence="5">
    <location>
        <begin position="108"/>
        <end position="284"/>
    </location>
</feature>
<dbReference type="Pfam" id="PF02826">
    <property type="entry name" value="2-Hacid_dh_C"/>
    <property type="match status" value="1"/>
</dbReference>
<dbReference type="Pfam" id="PF00389">
    <property type="entry name" value="2-Hacid_dh"/>
    <property type="match status" value="1"/>
</dbReference>
<evidence type="ECO:0000259" key="5">
    <source>
        <dbReference type="Pfam" id="PF02826"/>
    </source>
</evidence>
<feature type="domain" description="D-isomer specific 2-hydroxyacid dehydrogenase catalytic" evidence="4">
    <location>
        <begin position="3"/>
        <end position="316"/>
    </location>
</feature>
<dbReference type="Gene3D" id="3.40.50.720">
    <property type="entry name" value="NAD(P)-binding Rossmann-like Domain"/>
    <property type="match status" value="2"/>
</dbReference>
<dbReference type="PANTHER" id="PTHR10996">
    <property type="entry name" value="2-HYDROXYACID DEHYDROGENASE-RELATED"/>
    <property type="match status" value="1"/>
</dbReference>
<dbReference type="CDD" id="cd05301">
    <property type="entry name" value="GDH"/>
    <property type="match status" value="1"/>
</dbReference>
<gene>
    <name evidence="6" type="ORF">K9W45_00720</name>
</gene>
<dbReference type="AlphaFoldDB" id="A0A9Y1BLK1"/>
<dbReference type="PROSITE" id="PS00671">
    <property type="entry name" value="D_2_HYDROXYACID_DH_3"/>
    <property type="match status" value="1"/>
</dbReference>
<evidence type="ECO:0000256" key="2">
    <source>
        <dbReference type="ARBA" id="ARBA00023002"/>
    </source>
</evidence>
<dbReference type="InterPro" id="IPR050223">
    <property type="entry name" value="D-isomer_2-hydroxyacid_DH"/>
</dbReference>
<proteinExistence type="inferred from homology"/>
<dbReference type="SUPFAM" id="SSF52283">
    <property type="entry name" value="Formate/glycerate dehydrogenase catalytic domain-like"/>
    <property type="match status" value="1"/>
</dbReference>
<dbReference type="PROSITE" id="PS00065">
    <property type="entry name" value="D_2_HYDROXYACID_DH_1"/>
    <property type="match status" value="1"/>
</dbReference>
<dbReference type="Proteomes" id="UP001201020">
    <property type="component" value="Chromosome"/>
</dbReference>
<evidence type="ECO:0000259" key="4">
    <source>
        <dbReference type="Pfam" id="PF00389"/>
    </source>
</evidence>
<dbReference type="InterPro" id="IPR029752">
    <property type="entry name" value="D-isomer_DH_CS1"/>
</dbReference>
<comment type="similarity">
    <text evidence="1 3">Belongs to the D-isomer specific 2-hydroxyacid dehydrogenase family.</text>
</comment>
<dbReference type="GO" id="GO:0005829">
    <property type="term" value="C:cytosol"/>
    <property type="evidence" value="ECO:0007669"/>
    <property type="project" value="TreeGrafter"/>
</dbReference>
<dbReference type="GO" id="GO:0016618">
    <property type="term" value="F:hydroxypyruvate reductase [NAD(P)H] activity"/>
    <property type="evidence" value="ECO:0007669"/>
    <property type="project" value="TreeGrafter"/>
</dbReference>
<sequence>MKIFVTRKIPREGIELLIKNGFEVEVFEKKEPISREELLNGAKGADGLICLLTDKIDKEIMEKTGIKAIANYAVGYDNIDIQAATELKIPVTNTPGVLTDATADLTWALILAVSRRIVEADKFVREQRFKGWEPMLFLGGDFKNKTIGIIGMGRIGEAVARRAVGFGMNIIYFNRTRKKNLEEELNAKFVPLDTLLKESDYISIHCPYTPETHHLIDWEEFELMKHSCYLINTARGKVVNEKALIKVLQEKRIMGAGLDVFYNEPEVPKEFYSLPNVVLLPHIGSASIETRNKMAVMAAENIIECLKGNIPPNIINKEIYEK</sequence>
<protein>
    <submittedName>
        <fullName evidence="6">D-glycerate dehydrogenase</fullName>
    </submittedName>
</protein>
<dbReference type="FunFam" id="3.40.50.720:FF:000462">
    <property type="entry name" value="Glyoxylate reductase (NADP+)"/>
    <property type="match status" value="1"/>
</dbReference>